<dbReference type="RefSeq" id="WP_074002437.1">
    <property type="nucleotide sequence ID" value="NZ_QVIG01000001.1"/>
</dbReference>
<proteinExistence type="predicted"/>
<gene>
    <name evidence="3" type="ORF">DR950_12755</name>
</gene>
<evidence type="ECO:0000313" key="4">
    <source>
        <dbReference type="Proteomes" id="UP000263377"/>
    </source>
</evidence>
<accession>A0A372ZRK3</accession>
<evidence type="ECO:0000256" key="1">
    <source>
        <dbReference type="SAM" id="MobiDB-lite"/>
    </source>
</evidence>
<dbReference type="EMBL" id="QVIG01000001">
    <property type="protein sequence ID" value="RGD58538.1"/>
    <property type="molecule type" value="Genomic_DNA"/>
</dbReference>
<comment type="caution">
    <text evidence="3">The sequence shown here is derived from an EMBL/GenBank/DDBJ whole genome shotgun (WGS) entry which is preliminary data.</text>
</comment>
<sequence length="131" mass="13917">MMLTALTVAEPDGRPEPPGAAGEPVARHVRGTVVLTAAEPFLRGHYPGLPVVPGFGLVQYVHELAAAAAVPGPGRAELTRARFLSPVRPGDEIAVDARIQRDHDGARVCAQVHADDRLAAEITLFYPREAL</sequence>
<dbReference type="InterPro" id="IPR029069">
    <property type="entry name" value="HotDog_dom_sf"/>
</dbReference>
<evidence type="ECO:0000313" key="3">
    <source>
        <dbReference type="EMBL" id="RGD58538.1"/>
    </source>
</evidence>
<dbReference type="Gene3D" id="3.10.129.10">
    <property type="entry name" value="Hotdog Thioesterase"/>
    <property type="match status" value="1"/>
</dbReference>
<dbReference type="AlphaFoldDB" id="A0A372ZRK3"/>
<dbReference type="Pfam" id="PF22818">
    <property type="entry name" value="ApeI-like"/>
    <property type="match status" value="1"/>
</dbReference>
<protein>
    <recommendedName>
        <fullName evidence="2">ApeI dehydratase-like domain-containing protein</fullName>
    </recommendedName>
</protein>
<name>A0A372ZRK3_9ACTN</name>
<reference evidence="3 4" key="1">
    <citation type="submission" date="2018-08" db="EMBL/GenBank/DDBJ databases">
        <title>Diversity &amp; Physiological Properties of Lignin-Decomposing Actinobacteria from Soil.</title>
        <authorList>
            <person name="Roh S.G."/>
            <person name="Kim S.B."/>
        </authorList>
    </citation>
    <scope>NUCLEOTIDE SEQUENCE [LARGE SCALE GENOMIC DNA]</scope>
    <source>
        <strain evidence="3 4">MMS17-GH009</strain>
    </source>
</reference>
<feature type="region of interest" description="Disordered" evidence="1">
    <location>
        <begin position="1"/>
        <end position="24"/>
    </location>
</feature>
<evidence type="ECO:0000259" key="2">
    <source>
        <dbReference type="Pfam" id="PF22818"/>
    </source>
</evidence>
<dbReference type="InterPro" id="IPR054545">
    <property type="entry name" value="ApeI-like"/>
</dbReference>
<feature type="domain" description="ApeI dehydratase-like" evidence="2">
    <location>
        <begin position="29"/>
        <end position="104"/>
    </location>
</feature>
<keyword evidence="4" id="KW-1185">Reference proteome</keyword>
<dbReference type="SUPFAM" id="SSF54637">
    <property type="entry name" value="Thioesterase/thiol ester dehydrase-isomerase"/>
    <property type="match status" value="1"/>
</dbReference>
<dbReference type="Proteomes" id="UP000263377">
    <property type="component" value="Unassembled WGS sequence"/>
</dbReference>
<organism evidence="3 4">
    <name type="scientific">Kitasatospora xanthocidica</name>
    <dbReference type="NCBI Taxonomy" id="83382"/>
    <lineage>
        <taxon>Bacteria</taxon>
        <taxon>Bacillati</taxon>
        <taxon>Actinomycetota</taxon>
        <taxon>Actinomycetes</taxon>
        <taxon>Kitasatosporales</taxon>
        <taxon>Streptomycetaceae</taxon>
        <taxon>Kitasatospora</taxon>
    </lineage>
</organism>